<dbReference type="Gene3D" id="3.40.50.150">
    <property type="entry name" value="Vaccinia Virus protein VP39"/>
    <property type="match status" value="1"/>
</dbReference>
<dbReference type="Pfam" id="PF13489">
    <property type="entry name" value="Methyltransf_23"/>
    <property type="match status" value="1"/>
</dbReference>
<gene>
    <name evidence="1" type="ORF">A6A05_18420</name>
</gene>
<proteinExistence type="predicted"/>
<dbReference type="AlphaFoldDB" id="A0A178N1M0"/>
<accession>A0A178N1M0</accession>
<dbReference type="STRING" id="1437059.A6A05_18420"/>
<reference evidence="1 2" key="1">
    <citation type="submission" date="2016-04" db="EMBL/GenBank/DDBJ databases">
        <title>Draft genome sequence of freshwater magnetotactic bacteria Magnetospirillum marisnigri SP-1 and Magnetospirillum moscoviense BB-1.</title>
        <authorList>
            <person name="Koziaeva V."/>
            <person name="Dziuba M.V."/>
            <person name="Ivanov T.M."/>
            <person name="Kuznetsov B."/>
            <person name="Grouzdev D.S."/>
        </authorList>
    </citation>
    <scope>NUCLEOTIDE SEQUENCE [LARGE SCALE GENOMIC DNA]</scope>
    <source>
        <strain evidence="1 2">BB-1</strain>
    </source>
</reference>
<dbReference type="InterPro" id="IPR029063">
    <property type="entry name" value="SAM-dependent_MTases_sf"/>
</dbReference>
<evidence type="ECO:0000313" key="2">
    <source>
        <dbReference type="Proteomes" id="UP000078543"/>
    </source>
</evidence>
<evidence type="ECO:0008006" key="3">
    <source>
        <dbReference type="Google" id="ProtNLM"/>
    </source>
</evidence>
<protein>
    <recommendedName>
        <fullName evidence="3">Class I SAM-dependent methyltransferase</fullName>
    </recommendedName>
</protein>
<name>A0A178N1M0_9PROT</name>
<comment type="caution">
    <text evidence="1">The sequence shown here is derived from an EMBL/GenBank/DDBJ whole genome shotgun (WGS) entry which is preliminary data.</text>
</comment>
<keyword evidence="2" id="KW-1185">Reference proteome</keyword>
<dbReference type="EMBL" id="LWQU01000012">
    <property type="protein sequence ID" value="OAN66781.1"/>
    <property type="molecule type" value="Genomic_DNA"/>
</dbReference>
<sequence length="184" mass="20837">MDAVTGPVITEEYRKLQQKLHEDNPDYGMASVAMAPLVVEMIGRLDATHLLDYGAGKGRLGQELLKLMKTPPIVTPYEPSRPEWATPPAPHDFVTCIDVLEHIEPELLDNVLDDLARVTRRFGLFTVHTGQARRVLPDGRNAHLIQEGPAWWLPRLLARFELIQFTRIPQGFWVLVERQGEQAS</sequence>
<dbReference type="SUPFAM" id="SSF53335">
    <property type="entry name" value="S-adenosyl-L-methionine-dependent methyltransferases"/>
    <property type="match status" value="1"/>
</dbReference>
<evidence type="ECO:0000313" key="1">
    <source>
        <dbReference type="EMBL" id="OAN66781.1"/>
    </source>
</evidence>
<dbReference type="Proteomes" id="UP000078543">
    <property type="component" value="Unassembled WGS sequence"/>
</dbReference>
<organism evidence="1 2">
    <name type="scientific">Magnetospirillum moscoviense</name>
    <dbReference type="NCBI Taxonomy" id="1437059"/>
    <lineage>
        <taxon>Bacteria</taxon>
        <taxon>Pseudomonadati</taxon>
        <taxon>Pseudomonadota</taxon>
        <taxon>Alphaproteobacteria</taxon>
        <taxon>Rhodospirillales</taxon>
        <taxon>Rhodospirillaceae</taxon>
        <taxon>Magnetospirillum</taxon>
    </lineage>
</organism>